<evidence type="ECO:0000313" key="1">
    <source>
        <dbReference type="EMBL" id="EER20255.1"/>
    </source>
</evidence>
<sequence length="90" mass="10352">MARKMVDAHGHPQMRKLTELISAGDLKRRCDTIGVKMVVACSTGPEDWEKTVRLDHSLYKPQVGIHPWYVTENMVDDLGDGYSEFPWRYS</sequence>
<dbReference type="AlphaFoldDB" id="C5K5J3"/>
<evidence type="ECO:0008006" key="3">
    <source>
        <dbReference type="Google" id="ProtNLM"/>
    </source>
</evidence>
<keyword evidence="2" id="KW-1185">Reference proteome</keyword>
<protein>
    <recommendedName>
        <fullName evidence="3">Amidohydrolase-related domain-containing protein</fullName>
    </recommendedName>
</protein>
<dbReference type="SUPFAM" id="SSF51556">
    <property type="entry name" value="Metallo-dependent hydrolases"/>
    <property type="match status" value="1"/>
</dbReference>
<proteinExistence type="predicted"/>
<evidence type="ECO:0000313" key="2">
    <source>
        <dbReference type="Proteomes" id="UP000007800"/>
    </source>
</evidence>
<dbReference type="Gene3D" id="3.20.20.140">
    <property type="entry name" value="Metal-dependent hydrolases"/>
    <property type="match status" value="1"/>
</dbReference>
<name>C5K5J3_PERM5</name>
<dbReference type="InterPro" id="IPR032466">
    <property type="entry name" value="Metal_Hydrolase"/>
</dbReference>
<dbReference type="GeneID" id="9053796"/>
<accession>C5K5J3</accession>
<reference evidence="1 2" key="1">
    <citation type="submission" date="2008-07" db="EMBL/GenBank/DDBJ databases">
        <authorList>
            <person name="El-Sayed N."/>
            <person name="Caler E."/>
            <person name="Inman J."/>
            <person name="Amedeo P."/>
            <person name="Hass B."/>
            <person name="Wortman J."/>
        </authorList>
    </citation>
    <scope>NUCLEOTIDE SEQUENCE [LARGE SCALE GENOMIC DNA]</scope>
    <source>
        <strain evidence="2">ATCC 50983 / TXsc</strain>
    </source>
</reference>
<organism evidence="2">
    <name type="scientific">Perkinsus marinus (strain ATCC 50983 / TXsc)</name>
    <dbReference type="NCBI Taxonomy" id="423536"/>
    <lineage>
        <taxon>Eukaryota</taxon>
        <taxon>Sar</taxon>
        <taxon>Alveolata</taxon>
        <taxon>Perkinsozoa</taxon>
        <taxon>Perkinsea</taxon>
        <taxon>Perkinsida</taxon>
        <taxon>Perkinsidae</taxon>
        <taxon>Perkinsus</taxon>
    </lineage>
</organism>
<dbReference type="Proteomes" id="UP000007800">
    <property type="component" value="Unassembled WGS sequence"/>
</dbReference>
<dbReference type="InParanoid" id="C5K5J3"/>
<dbReference type="EMBL" id="GG670634">
    <property type="protein sequence ID" value="EER20255.1"/>
    <property type="molecule type" value="Genomic_DNA"/>
</dbReference>
<dbReference type="RefSeq" id="XP_002788459.1">
    <property type="nucleotide sequence ID" value="XM_002788413.1"/>
</dbReference>
<gene>
    <name evidence="1" type="ORF">Pmar_PMAR010016</name>
</gene>